<gene>
    <name evidence="2" type="ordered locus">AALP_Aa3g251900</name>
</gene>
<evidence type="ECO:0000313" key="3">
    <source>
        <dbReference type="Proteomes" id="UP000029120"/>
    </source>
</evidence>
<proteinExistence type="predicted"/>
<dbReference type="AlphaFoldDB" id="A0A087HBJ9"/>
<organism evidence="2 3">
    <name type="scientific">Arabis alpina</name>
    <name type="common">Alpine rock-cress</name>
    <dbReference type="NCBI Taxonomy" id="50452"/>
    <lineage>
        <taxon>Eukaryota</taxon>
        <taxon>Viridiplantae</taxon>
        <taxon>Streptophyta</taxon>
        <taxon>Embryophyta</taxon>
        <taxon>Tracheophyta</taxon>
        <taxon>Spermatophyta</taxon>
        <taxon>Magnoliopsida</taxon>
        <taxon>eudicotyledons</taxon>
        <taxon>Gunneridae</taxon>
        <taxon>Pentapetalae</taxon>
        <taxon>rosids</taxon>
        <taxon>malvids</taxon>
        <taxon>Brassicales</taxon>
        <taxon>Brassicaceae</taxon>
        <taxon>Arabideae</taxon>
        <taxon>Arabis</taxon>
    </lineage>
</organism>
<accession>A0A087HBJ9</accession>
<feature type="region of interest" description="Disordered" evidence="1">
    <location>
        <begin position="1"/>
        <end position="37"/>
    </location>
</feature>
<dbReference type="Gramene" id="KFK39501">
    <property type="protein sequence ID" value="KFK39501"/>
    <property type="gene ID" value="AALP_AA3G251900"/>
</dbReference>
<dbReference type="EMBL" id="CM002871">
    <property type="protein sequence ID" value="KFK39501.1"/>
    <property type="molecule type" value="Genomic_DNA"/>
</dbReference>
<keyword evidence="3" id="KW-1185">Reference proteome</keyword>
<evidence type="ECO:0000313" key="2">
    <source>
        <dbReference type="EMBL" id="KFK39501.1"/>
    </source>
</evidence>
<reference evidence="3" key="1">
    <citation type="journal article" date="2015" name="Nat. Plants">
        <title>Genome expansion of Arabis alpina linked with retrotransposition and reduced symmetric DNA methylation.</title>
        <authorList>
            <person name="Willing E.M."/>
            <person name="Rawat V."/>
            <person name="Mandakova T."/>
            <person name="Maumus F."/>
            <person name="James G.V."/>
            <person name="Nordstroem K.J."/>
            <person name="Becker C."/>
            <person name="Warthmann N."/>
            <person name="Chica C."/>
            <person name="Szarzynska B."/>
            <person name="Zytnicki M."/>
            <person name="Albani M.C."/>
            <person name="Kiefer C."/>
            <person name="Bergonzi S."/>
            <person name="Castaings L."/>
            <person name="Mateos J.L."/>
            <person name="Berns M.C."/>
            <person name="Bujdoso N."/>
            <person name="Piofczyk T."/>
            <person name="de Lorenzo L."/>
            <person name="Barrero-Sicilia C."/>
            <person name="Mateos I."/>
            <person name="Piednoel M."/>
            <person name="Hagmann J."/>
            <person name="Chen-Min-Tao R."/>
            <person name="Iglesias-Fernandez R."/>
            <person name="Schuster S.C."/>
            <person name="Alonso-Blanco C."/>
            <person name="Roudier F."/>
            <person name="Carbonero P."/>
            <person name="Paz-Ares J."/>
            <person name="Davis S.J."/>
            <person name="Pecinka A."/>
            <person name="Quesneville H."/>
            <person name="Colot V."/>
            <person name="Lysak M.A."/>
            <person name="Weigel D."/>
            <person name="Coupland G."/>
            <person name="Schneeberger K."/>
        </authorList>
    </citation>
    <scope>NUCLEOTIDE SEQUENCE [LARGE SCALE GENOMIC DNA]</scope>
    <source>
        <strain evidence="3">cv. Pajares</strain>
    </source>
</reference>
<sequence length="37" mass="4225">MSSNIEVYNLVDKRETESSSESPKIQKDNVILNQQLS</sequence>
<name>A0A087HBJ9_ARAAL</name>
<protein>
    <submittedName>
        <fullName evidence="2">Uncharacterized protein</fullName>
    </submittedName>
</protein>
<dbReference type="Proteomes" id="UP000029120">
    <property type="component" value="Chromosome 3"/>
</dbReference>
<evidence type="ECO:0000256" key="1">
    <source>
        <dbReference type="SAM" id="MobiDB-lite"/>
    </source>
</evidence>